<keyword evidence="4" id="KW-0547">Nucleotide-binding</keyword>
<dbReference type="EMBL" id="RXIH01000024">
    <property type="protein sequence ID" value="RZN56422.1"/>
    <property type="molecule type" value="Genomic_DNA"/>
</dbReference>
<dbReference type="AlphaFoldDB" id="A0A520KG76"/>
<dbReference type="GO" id="GO:0006189">
    <property type="term" value="P:'de novo' IMP biosynthetic process"/>
    <property type="evidence" value="ECO:0007669"/>
    <property type="project" value="UniProtKB-UniPathway"/>
</dbReference>
<proteinExistence type="predicted"/>
<feature type="domain" description="SAICAR synthetase/ADE2 N-terminal" evidence="7">
    <location>
        <begin position="2"/>
        <end position="83"/>
    </location>
</feature>
<evidence type="ECO:0000256" key="5">
    <source>
        <dbReference type="ARBA" id="ARBA00022755"/>
    </source>
</evidence>
<dbReference type="GO" id="GO:0004639">
    <property type="term" value="F:phosphoribosylaminoimidazolesuccinocarboxamide synthase activity"/>
    <property type="evidence" value="ECO:0007669"/>
    <property type="project" value="UniProtKB-EC"/>
</dbReference>
<keyword evidence="5" id="KW-0658">Purine biosynthesis</keyword>
<dbReference type="Pfam" id="PF01259">
    <property type="entry name" value="SAICAR_synt"/>
    <property type="match status" value="1"/>
</dbReference>
<evidence type="ECO:0000256" key="6">
    <source>
        <dbReference type="ARBA" id="ARBA00022840"/>
    </source>
</evidence>
<evidence type="ECO:0000259" key="7">
    <source>
        <dbReference type="Pfam" id="PF01259"/>
    </source>
</evidence>
<evidence type="ECO:0000256" key="4">
    <source>
        <dbReference type="ARBA" id="ARBA00022741"/>
    </source>
</evidence>
<evidence type="ECO:0000256" key="2">
    <source>
        <dbReference type="ARBA" id="ARBA00012217"/>
    </source>
</evidence>
<dbReference type="PANTHER" id="PTHR43700">
    <property type="entry name" value="PHOSPHORIBOSYLAMINOIMIDAZOLE-SUCCINOCARBOXAMIDE SYNTHASE"/>
    <property type="match status" value="1"/>
</dbReference>
<dbReference type="EC" id="6.3.2.6" evidence="2"/>
<dbReference type="UniPathway" id="UPA00074">
    <property type="reaction ID" value="UER00131"/>
</dbReference>
<dbReference type="Gene3D" id="3.30.470.20">
    <property type="entry name" value="ATP-grasp fold, B domain"/>
    <property type="match status" value="1"/>
</dbReference>
<evidence type="ECO:0000313" key="9">
    <source>
        <dbReference type="Proteomes" id="UP000316080"/>
    </source>
</evidence>
<keyword evidence="6" id="KW-0067">ATP-binding</keyword>
<keyword evidence="3" id="KW-0436">Ligase</keyword>
<dbReference type="PANTHER" id="PTHR43700:SF1">
    <property type="entry name" value="PHOSPHORIBOSYLAMINOIMIDAZOLE-SUCCINOCARBOXAMIDE SYNTHASE"/>
    <property type="match status" value="1"/>
</dbReference>
<organism evidence="8 9">
    <name type="scientific">Thermoproteota archaeon</name>
    <dbReference type="NCBI Taxonomy" id="2056631"/>
    <lineage>
        <taxon>Archaea</taxon>
        <taxon>Thermoproteota</taxon>
    </lineage>
</organism>
<accession>A0A520KG76</accession>
<dbReference type="Proteomes" id="UP000316080">
    <property type="component" value="Unassembled WGS sequence"/>
</dbReference>
<dbReference type="InterPro" id="IPR018236">
    <property type="entry name" value="SAICAR_synthetase_CS"/>
</dbReference>
<evidence type="ECO:0000256" key="1">
    <source>
        <dbReference type="ARBA" id="ARBA00004672"/>
    </source>
</evidence>
<dbReference type="PROSITE" id="PS01058">
    <property type="entry name" value="SAICAR_SYNTHETASE_2"/>
    <property type="match status" value="1"/>
</dbReference>
<sequence>WDFLEEISLKLYEFYEGEAKYRGLIIPDVKLEFGYVGDEIIQIDEPPTHDSARIWALKYYRIGESQEKYCLDKEFLRECLRRMGFNGEGEPPILSSIIINEVRKRCIGAYEVLAKGKNIDELNLLSVDDIFK</sequence>
<name>A0A520KG76_9CREN</name>
<dbReference type="GO" id="GO:0005524">
    <property type="term" value="F:ATP binding"/>
    <property type="evidence" value="ECO:0007669"/>
    <property type="project" value="UniProtKB-KW"/>
</dbReference>
<evidence type="ECO:0000313" key="8">
    <source>
        <dbReference type="EMBL" id="RZN56422.1"/>
    </source>
</evidence>
<dbReference type="GO" id="GO:0005737">
    <property type="term" value="C:cytoplasm"/>
    <property type="evidence" value="ECO:0007669"/>
    <property type="project" value="TreeGrafter"/>
</dbReference>
<comment type="caution">
    <text evidence="8">The sequence shown here is derived from an EMBL/GenBank/DDBJ whole genome shotgun (WGS) entry which is preliminary data.</text>
</comment>
<feature type="non-terminal residue" evidence="8">
    <location>
        <position position="1"/>
    </location>
</feature>
<comment type="pathway">
    <text evidence="1">Purine metabolism; IMP biosynthesis via de novo pathway; 5-amino-1-(5-phospho-D-ribosyl)imidazole-4-carboxamide from 5-amino-1-(5-phospho-D-ribosyl)imidazole-4-carboxylate: step 1/2.</text>
</comment>
<evidence type="ECO:0000256" key="3">
    <source>
        <dbReference type="ARBA" id="ARBA00022598"/>
    </source>
</evidence>
<dbReference type="SUPFAM" id="SSF56104">
    <property type="entry name" value="SAICAR synthase-like"/>
    <property type="match status" value="1"/>
</dbReference>
<dbReference type="InterPro" id="IPR028923">
    <property type="entry name" value="SAICAR_synt/ADE2_N"/>
</dbReference>
<gene>
    <name evidence="8" type="ORF">EF809_02835</name>
</gene>
<protein>
    <recommendedName>
        <fullName evidence="2">phosphoribosylaminoimidazolesuccinocarboxamide synthase</fullName>
        <ecNumber evidence="2">6.3.2.6</ecNumber>
    </recommendedName>
</protein>
<reference evidence="8 9" key="1">
    <citation type="journal article" date="2019" name="Nat. Microbiol.">
        <title>Wide diversity of methane and short-chain alkane metabolisms in uncultured archaea.</title>
        <authorList>
            <person name="Borrel G."/>
            <person name="Adam P.S."/>
            <person name="McKay L.J."/>
            <person name="Chen L.X."/>
            <person name="Sierra-Garcia I.N."/>
            <person name="Sieber C.M."/>
            <person name="Letourneur Q."/>
            <person name="Ghozlane A."/>
            <person name="Andersen G.L."/>
            <person name="Li W.J."/>
            <person name="Hallam S.J."/>
            <person name="Muyzer G."/>
            <person name="de Oliveira V.M."/>
            <person name="Inskeep W.P."/>
            <person name="Banfield J.F."/>
            <person name="Gribaldo S."/>
        </authorList>
    </citation>
    <scope>NUCLEOTIDE SEQUENCE [LARGE SCALE GENOMIC DNA]</scope>
    <source>
        <strain evidence="8">Verst-YHS</strain>
    </source>
</reference>